<reference evidence="1 2" key="1">
    <citation type="journal article" date="2020" name="Mol. Plant">
        <title>The Chromosome-Based Rubber Tree Genome Provides New Insights into Spurge Genome Evolution and Rubber Biosynthesis.</title>
        <authorList>
            <person name="Liu J."/>
            <person name="Shi C."/>
            <person name="Shi C.C."/>
            <person name="Li W."/>
            <person name="Zhang Q.J."/>
            <person name="Zhang Y."/>
            <person name="Li K."/>
            <person name="Lu H.F."/>
            <person name="Shi C."/>
            <person name="Zhu S.T."/>
            <person name="Xiao Z.Y."/>
            <person name="Nan H."/>
            <person name="Yue Y."/>
            <person name="Zhu X.G."/>
            <person name="Wu Y."/>
            <person name="Hong X.N."/>
            <person name="Fan G.Y."/>
            <person name="Tong Y."/>
            <person name="Zhang D."/>
            <person name="Mao C.L."/>
            <person name="Liu Y.L."/>
            <person name="Hao S.J."/>
            <person name="Liu W.Q."/>
            <person name="Lv M.Q."/>
            <person name="Zhang H.B."/>
            <person name="Liu Y."/>
            <person name="Hu-Tang G.R."/>
            <person name="Wang J.P."/>
            <person name="Wang J.H."/>
            <person name="Sun Y.H."/>
            <person name="Ni S.B."/>
            <person name="Chen W.B."/>
            <person name="Zhang X.C."/>
            <person name="Jiao Y.N."/>
            <person name="Eichler E.E."/>
            <person name="Li G.H."/>
            <person name="Liu X."/>
            <person name="Gao L.Z."/>
        </authorList>
    </citation>
    <scope>NUCLEOTIDE SEQUENCE [LARGE SCALE GENOMIC DNA]</scope>
    <source>
        <strain evidence="2">cv. GT1</strain>
        <tissue evidence="1">Leaf</tissue>
    </source>
</reference>
<dbReference type="PANTHER" id="PTHR35752:SF1">
    <property type="entry name" value="G-PROTEIN COUPLED RECEPTOR"/>
    <property type="match status" value="1"/>
</dbReference>
<dbReference type="PANTHER" id="PTHR35752">
    <property type="entry name" value="G-PROTEIN COUPLED RECEPTOR"/>
    <property type="match status" value="1"/>
</dbReference>
<dbReference type="Proteomes" id="UP000467840">
    <property type="component" value="Chromosome 2"/>
</dbReference>
<dbReference type="AlphaFoldDB" id="A0A6A6KTN4"/>
<gene>
    <name evidence="1" type="ORF">GH714_015508</name>
</gene>
<keyword evidence="2" id="KW-1185">Reference proteome</keyword>
<organism evidence="1 2">
    <name type="scientific">Hevea brasiliensis</name>
    <name type="common">Para rubber tree</name>
    <name type="synonym">Siphonia brasiliensis</name>
    <dbReference type="NCBI Taxonomy" id="3981"/>
    <lineage>
        <taxon>Eukaryota</taxon>
        <taxon>Viridiplantae</taxon>
        <taxon>Streptophyta</taxon>
        <taxon>Embryophyta</taxon>
        <taxon>Tracheophyta</taxon>
        <taxon>Spermatophyta</taxon>
        <taxon>Magnoliopsida</taxon>
        <taxon>eudicotyledons</taxon>
        <taxon>Gunneridae</taxon>
        <taxon>Pentapetalae</taxon>
        <taxon>rosids</taxon>
        <taxon>fabids</taxon>
        <taxon>Malpighiales</taxon>
        <taxon>Euphorbiaceae</taxon>
        <taxon>Crotonoideae</taxon>
        <taxon>Micrandreae</taxon>
        <taxon>Hevea</taxon>
    </lineage>
</organism>
<accession>A0A6A6KTN4</accession>
<comment type="caution">
    <text evidence="1">The sequence shown here is derived from an EMBL/GenBank/DDBJ whole genome shotgun (WGS) entry which is preliminary data.</text>
</comment>
<evidence type="ECO:0000313" key="1">
    <source>
        <dbReference type="EMBL" id="KAF2290799.1"/>
    </source>
</evidence>
<dbReference type="EMBL" id="JAAGAX010000015">
    <property type="protein sequence ID" value="KAF2290799.1"/>
    <property type="molecule type" value="Genomic_DNA"/>
</dbReference>
<sequence>MAAIVVAWFIFSQLLIIVHGYVDFGRFGKFNYFVAGSGHVDFVQHGIDALPGMATLSACEEIVLCVSKMLSTIWAPSKCFFSNVEVHLVKRRNTSETGGDGHGHTRAEDPNIGYSLAEASWERPSASAQGMWRTSDRKYGSI</sequence>
<evidence type="ECO:0000313" key="2">
    <source>
        <dbReference type="Proteomes" id="UP000467840"/>
    </source>
</evidence>
<protein>
    <submittedName>
        <fullName evidence="1">Uncharacterized protein</fullName>
    </submittedName>
</protein>
<name>A0A6A6KTN4_HEVBR</name>
<proteinExistence type="predicted"/>